<evidence type="ECO:0000313" key="2">
    <source>
        <dbReference type="EMBL" id="VEL37571.1"/>
    </source>
</evidence>
<evidence type="ECO:0000313" key="3">
    <source>
        <dbReference type="Proteomes" id="UP000784294"/>
    </source>
</evidence>
<sequence>MLERGLISPTFCATILQRVSPMASAFARSNRVLFSATELDIMKTRVLYSLTPATRELTVLTFGLLHNMVVHSAISLQNQIARSRQSTRTDQTCSELAASSPTSPSSAVSGTDVPFATDTLTTSPAPSAIDSRAPLHCGSFCVSGRPDGELLLKRRPVLVSDGFDAFKKD</sequence>
<keyword evidence="3" id="KW-1185">Reference proteome</keyword>
<comment type="caution">
    <text evidence="2">The sequence shown here is derived from an EMBL/GenBank/DDBJ whole genome shotgun (WGS) entry which is preliminary data.</text>
</comment>
<feature type="compositionally biased region" description="Low complexity" evidence="1">
    <location>
        <begin position="97"/>
        <end position="109"/>
    </location>
</feature>
<proteinExistence type="predicted"/>
<reference evidence="2" key="1">
    <citation type="submission" date="2018-11" db="EMBL/GenBank/DDBJ databases">
        <authorList>
            <consortium name="Pathogen Informatics"/>
        </authorList>
    </citation>
    <scope>NUCLEOTIDE SEQUENCE</scope>
</reference>
<gene>
    <name evidence="2" type="ORF">PXEA_LOCUS31011</name>
</gene>
<evidence type="ECO:0000256" key="1">
    <source>
        <dbReference type="SAM" id="MobiDB-lite"/>
    </source>
</evidence>
<dbReference type="AlphaFoldDB" id="A0A3S5ATS2"/>
<accession>A0A3S5ATS2</accession>
<dbReference type="EMBL" id="CAAALY010255395">
    <property type="protein sequence ID" value="VEL37571.1"/>
    <property type="molecule type" value="Genomic_DNA"/>
</dbReference>
<organism evidence="2 3">
    <name type="scientific">Protopolystoma xenopodis</name>
    <dbReference type="NCBI Taxonomy" id="117903"/>
    <lineage>
        <taxon>Eukaryota</taxon>
        <taxon>Metazoa</taxon>
        <taxon>Spiralia</taxon>
        <taxon>Lophotrochozoa</taxon>
        <taxon>Platyhelminthes</taxon>
        <taxon>Monogenea</taxon>
        <taxon>Polyopisthocotylea</taxon>
        <taxon>Polystomatidea</taxon>
        <taxon>Polystomatidae</taxon>
        <taxon>Protopolystoma</taxon>
    </lineage>
</organism>
<dbReference type="Proteomes" id="UP000784294">
    <property type="component" value="Unassembled WGS sequence"/>
</dbReference>
<name>A0A3S5ATS2_9PLAT</name>
<feature type="region of interest" description="Disordered" evidence="1">
    <location>
        <begin position="96"/>
        <end position="119"/>
    </location>
</feature>
<protein>
    <submittedName>
        <fullName evidence="2">Uncharacterized protein</fullName>
    </submittedName>
</protein>